<organism evidence="1">
    <name type="scientific">bioreactor metagenome</name>
    <dbReference type="NCBI Taxonomy" id="1076179"/>
    <lineage>
        <taxon>unclassified sequences</taxon>
        <taxon>metagenomes</taxon>
        <taxon>ecological metagenomes</taxon>
    </lineage>
</organism>
<protein>
    <submittedName>
        <fullName evidence="1">Uncharacterized protein</fullName>
    </submittedName>
</protein>
<comment type="caution">
    <text evidence="1">The sequence shown here is derived from an EMBL/GenBank/DDBJ whole genome shotgun (WGS) entry which is preliminary data.</text>
</comment>
<proteinExistence type="predicted"/>
<sequence>MVEGATGRPEGDHGEHLGGVRHHRVAVERFVDVRRRAADEGAPGGHEGIGEVQLVGAGGPHPGDVPVRDDPDVLRVEHRGARPALGLRPALQADAEQIRTGRAAGELPHPGAPIAAVDLLDLLHRELAGGEDDVGAVGVDLGLRLQRQCAEVDQRRAEAGHPAGGRVDGRDLLDPVEELRRRQRLPAEHRRRRGAVDAGLLQQVDVVAGDIALLVELVAALPEDLEGLLEGTFASRSRRCGQVPVVAHPGLRFRVCFRGAANVRRTPRQAPSVLPRRSLKVFPIAR</sequence>
<dbReference type="EMBL" id="VSSQ01026937">
    <property type="protein sequence ID" value="MPM75894.1"/>
    <property type="molecule type" value="Genomic_DNA"/>
</dbReference>
<dbReference type="AlphaFoldDB" id="A0A645CG17"/>
<accession>A0A645CG17</accession>
<gene>
    <name evidence="1" type="ORF">SDC9_122888</name>
</gene>
<name>A0A645CG17_9ZZZZ</name>
<evidence type="ECO:0000313" key="1">
    <source>
        <dbReference type="EMBL" id="MPM75894.1"/>
    </source>
</evidence>
<reference evidence="1" key="1">
    <citation type="submission" date="2019-08" db="EMBL/GenBank/DDBJ databases">
        <authorList>
            <person name="Kucharzyk K."/>
            <person name="Murdoch R.W."/>
            <person name="Higgins S."/>
            <person name="Loffler F."/>
        </authorList>
    </citation>
    <scope>NUCLEOTIDE SEQUENCE</scope>
</reference>